<proteinExistence type="predicted"/>
<accession>A0A8H7QFP1</accession>
<dbReference type="EMBL" id="JAEPRC010000789">
    <property type="protein sequence ID" value="KAG2191792.1"/>
    <property type="molecule type" value="Genomic_DNA"/>
</dbReference>
<reference evidence="2" key="1">
    <citation type="submission" date="2020-12" db="EMBL/GenBank/DDBJ databases">
        <title>Metabolic potential, ecology and presence of endohyphal bacteria is reflected in genomic diversity of Mucoromycotina.</title>
        <authorList>
            <person name="Muszewska A."/>
            <person name="Okrasinska A."/>
            <person name="Steczkiewicz K."/>
            <person name="Drgas O."/>
            <person name="Orlowska M."/>
            <person name="Perlinska-Lenart U."/>
            <person name="Aleksandrzak-Piekarczyk T."/>
            <person name="Szatraj K."/>
            <person name="Zielenkiewicz U."/>
            <person name="Pilsyk S."/>
            <person name="Malc E."/>
            <person name="Mieczkowski P."/>
            <person name="Kruszewska J.S."/>
            <person name="Biernat P."/>
            <person name="Pawlowska J."/>
        </authorList>
    </citation>
    <scope>NUCLEOTIDE SEQUENCE</scope>
    <source>
        <strain evidence="2">CBS 226.32</strain>
    </source>
</reference>
<dbReference type="AlphaFoldDB" id="A0A8H7QFP1"/>
<dbReference type="PROSITE" id="PS00028">
    <property type="entry name" value="ZINC_FINGER_C2H2_1"/>
    <property type="match status" value="1"/>
</dbReference>
<comment type="caution">
    <text evidence="2">The sequence shown here is derived from an EMBL/GenBank/DDBJ whole genome shotgun (WGS) entry which is preliminary data.</text>
</comment>
<dbReference type="OrthoDB" id="2289822at2759"/>
<feature type="domain" description="C2H2-type" evidence="1">
    <location>
        <begin position="17"/>
        <end position="38"/>
    </location>
</feature>
<organism evidence="2 3">
    <name type="scientific">Mucor plumbeus</name>
    <dbReference type="NCBI Taxonomy" id="97098"/>
    <lineage>
        <taxon>Eukaryota</taxon>
        <taxon>Fungi</taxon>
        <taxon>Fungi incertae sedis</taxon>
        <taxon>Mucoromycota</taxon>
        <taxon>Mucoromycotina</taxon>
        <taxon>Mucoromycetes</taxon>
        <taxon>Mucorales</taxon>
        <taxon>Mucorineae</taxon>
        <taxon>Mucoraceae</taxon>
        <taxon>Mucor</taxon>
    </lineage>
</organism>
<dbReference type="InterPro" id="IPR013087">
    <property type="entry name" value="Znf_C2H2_type"/>
</dbReference>
<sequence length="916" mass="104774">MNYSYTPTRRLRNTYQCNICLMDLNGYVTRNNHFHRAHPGVRMSYTLVNNEDTQVAPSANEYQPDRHNNSIENNNIIRNDDGDIQMEDQNIEAYNPDESVIPRGEEGVNLDIPYKTNGEFIDGDDSVYVYDDSGTPFEDLKKVELYSIHLADLVSQYAVPRECHRKLVRLMNTMIRDYDEMKQEAPDAQIMHGPAVDDLLKKKSSIVAHEYDTCVQGCKLYNLNDEDETCEFCERNRFDESRKPVQTMKILSIGDIISKLLTNETTRNELSYRHNYERNPQVLRDFFDGDLYQQFLDEGKFSNPDDCAVMLFTDAFVKDKKGTRTFNMVHLVILNFDAKIRYHQKYHVQLAITPGPSKSSLDSFLLPILAELHFLETRGMIVKRNGVQICRMKVFMVLTGGDIPAINLLSRVAPHQSAYPCRYCVQRAVHPQNRRHGMYLCRTDGEMRTLEQYRHGDPGRGISGPSIFSGLDTFKGPLTFPIEELHTISRGVGSLLYAMLTVDNSKTTKYYHKMDPDLEEYEREMYPFFVDKRTMEEIGQQIEVTRKYLPVTFEGSFLDMIKQTRGTRAVDYNDFMLYIIPTLIVSKIRTRAAQQAITKLVRGCSIALQWKLSVDDLNEMDACFQVFFSFCISKIDQRQLSVSVFKPITHYLSHISSVCRTAGPLKVYSARSLERSIGFFKDLITGTVKTQAQASNLIEKVAIRSFVNRSVNVVDAANIISPPSYSDDTYWDNADDESCTAQLWIPFLTVQLCDDAEEFEGVQVGILRKAMRNYYRREFSESGIVIDGDINFGLAGRAWLDKPMVISSRYYAKKNREFRRAGYYIMFDSPGSLYFLAFVQVMKRHTTAAHDKSIPVVDKGSPNVAPKFAVISVNNDIKLQVGLVQFIGSRTKFSVIAPSHVFETDMSITAGSISDL</sequence>
<evidence type="ECO:0000313" key="3">
    <source>
        <dbReference type="Proteomes" id="UP000650833"/>
    </source>
</evidence>
<gene>
    <name evidence="2" type="ORF">INT46_003778</name>
</gene>
<evidence type="ECO:0000313" key="2">
    <source>
        <dbReference type="EMBL" id="KAG2191792.1"/>
    </source>
</evidence>
<protein>
    <recommendedName>
        <fullName evidence="1">C2H2-type domain-containing protein</fullName>
    </recommendedName>
</protein>
<name>A0A8H7QFP1_9FUNG</name>
<keyword evidence="3" id="KW-1185">Reference proteome</keyword>
<dbReference type="Proteomes" id="UP000650833">
    <property type="component" value="Unassembled WGS sequence"/>
</dbReference>
<evidence type="ECO:0000259" key="1">
    <source>
        <dbReference type="PROSITE" id="PS00028"/>
    </source>
</evidence>